<dbReference type="InterPro" id="IPR057326">
    <property type="entry name" value="KR_dom"/>
</dbReference>
<organism evidence="7 8">
    <name type="scientific">Effrenium voratum</name>
    <dbReference type="NCBI Taxonomy" id="2562239"/>
    <lineage>
        <taxon>Eukaryota</taxon>
        <taxon>Sar</taxon>
        <taxon>Alveolata</taxon>
        <taxon>Dinophyceae</taxon>
        <taxon>Suessiales</taxon>
        <taxon>Symbiodiniaceae</taxon>
        <taxon>Effrenium</taxon>
    </lineage>
</organism>
<dbReference type="CDD" id="cd00833">
    <property type="entry name" value="PKS"/>
    <property type="match status" value="1"/>
</dbReference>
<dbReference type="InterPro" id="IPR036736">
    <property type="entry name" value="ACP-like_sf"/>
</dbReference>
<reference evidence="7" key="1">
    <citation type="submission" date="2023-08" db="EMBL/GenBank/DDBJ databases">
        <authorList>
            <person name="Chen Y."/>
            <person name="Shah S."/>
            <person name="Dougan E. K."/>
            <person name="Thang M."/>
            <person name="Chan C."/>
        </authorList>
    </citation>
    <scope>NUCLEOTIDE SEQUENCE</scope>
</reference>
<dbReference type="Pfam" id="PF00109">
    <property type="entry name" value="ketoacyl-synt"/>
    <property type="match status" value="1"/>
</dbReference>
<dbReference type="InterPro" id="IPR013968">
    <property type="entry name" value="PKS_KR"/>
</dbReference>
<feature type="compositionally biased region" description="Low complexity" evidence="4">
    <location>
        <begin position="2574"/>
        <end position="2585"/>
    </location>
</feature>
<dbReference type="SUPFAM" id="SSF51905">
    <property type="entry name" value="FAD/NAD(P)-binding domain"/>
    <property type="match status" value="1"/>
</dbReference>
<dbReference type="InterPro" id="IPR029058">
    <property type="entry name" value="AB_hydrolase_fold"/>
</dbReference>
<dbReference type="InterPro" id="IPR050091">
    <property type="entry name" value="PKS_NRPS_Biosynth_Enz"/>
</dbReference>
<dbReference type="Pfam" id="PF05725">
    <property type="entry name" value="FNIP"/>
    <property type="match status" value="7"/>
</dbReference>
<dbReference type="GO" id="GO:0016491">
    <property type="term" value="F:oxidoreductase activity"/>
    <property type="evidence" value="ECO:0007669"/>
    <property type="project" value="InterPro"/>
</dbReference>
<keyword evidence="8" id="KW-1185">Reference proteome</keyword>
<dbReference type="PROSITE" id="PS52004">
    <property type="entry name" value="KS3_2"/>
    <property type="match status" value="1"/>
</dbReference>
<dbReference type="PROSITE" id="PS00012">
    <property type="entry name" value="PHOSPHOPANTETHEINE"/>
    <property type="match status" value="2"/>
</dbReference>
<dbReference type="Gene3D" id="3.40.50.1820">
    <property type="entry name" value="alpha/beta hydrolase"/>
    <property type="match status" value="1"/>
</dbReference>
<feature type="compositionally biased region" description="Low complexity" evidence="4">
    <location>
        <begin position="2597"/>
        <end position="2607"/>
    </location>
</feature>
<dbReference type="PROSITE" id="PS50075">
    <property type="entry name" value="CARRIER"/>
    <property type="match status" value="2"/>
</dbReference>
<protein>
    <submittedName>
        <fullName evidence="7">Uncharacterized protein</fullName>
    </submittedName>
</protein>
<dbReference type="InterPro" id="IPR029071">
    <property type="entry name" value="Ubiquitin-like_domsf"/>
</dbReference>
<dbReference type="PRINTS" id="PR00411">
    <property type="entry name" value="PNDRDTASEI"/>
</dbReference>
<dbReference type="InterPro" id="IPR020841">
    <property type="entry name" value="PKS_Beta-ketoAc_synthase_dom"/>
</dbReference>
<proteinExistence type="predicted"/>
<feature type="compositionally biased region" description="Low complexity" evidence="4">
    <location>
        <begin position="2464"/>
        <end position="2476"/>
    </location>
</feature>
<dbReference type="Pfam" id="PF03959">
    <property type="entry name" value="FSH1"/>
    <property type="match status" value="1"/>
</dbReference>
<dbReference type="Gene3D" id="1.10.1200.10">
    <property type="entry name" value="ACP-like"/>
    <property type="match status" value="2"/>
</dbReference>
<dbReference type="InterPro" id="IPR023753">
    <property type="entry name" value="FAD/NAD-binding_dom"/>
</dbReference>
<dbReference type="InterPro" id="IPR020806">
    <property type="entry name" value="PKS_PP-bd"/>
</dbReference>
<dbReference type="GO" id="GO:0004315">
    <property type="term" value="F:3-oxoacyl-[acyl-carrier-protein] synthase activity"/>
    <property type="evidence" value="ECO:0007669"/>
    <property type="project" value="InterPro"/>
</dbReference>
<dbReference type="SUPFAM" id="SSF51735">
    <property type="entry name" value="NAD(P)-binding Rossmann-fold domains"/>
    <property type="match status" value="2"/>
</dbReference>
<dbReference type="InterPro" id="IPR036188">
    <property type="entry name" value="FAD/NAD-bd_sf"/>
</dbReference>
<dbReference type="PANTHER" id="PTHR43775">
    <property type="entry name" value="FATTY ACID SYNTHASE"/>
    <property type="match status" value="1"/>
</dbReference>
<dbReference type="SMART" id="SM01294">
    <property type="entry name" value="PKS_PP_betabranch"/>
    <property type="match status" value="1"/>
</dbReference>
<feature type="region of interest" description="Disordered" evidence="4">
    <location>
        <begin position="2571"/>
        <end position="2613"/>
    </location>
</feature>
<feature type="region of interest" description="Disordered" evidence="4">
    <location>
        <begin position="2147"/>
        <end position="2171"/>
    </location>
</feature>
<feature type="domain" description="Carrier" evidence="5">
    <location>
        <begin position="2135"/>
        <end position="2222"/>
    </location>
</feature>
<dbReference type="EMBL" id="CAUJNA010003661">
    <property type="protein sequence ID" value="CAJ1407178.1"/>
    <property type="molecule type" value="Genomic_DNA"/>
</dbReference>
<dbReference type="InterPro" id="IPR018201">
    <property type="entry name" value="Ketoacyl_synth_AS"/>
</dbReference>
<evidence type="ECO:0000256" key="2">
    <source>
        <dbReference type="ARBA" id="ARBA00022553"/>
    </source>
</evidence>
<dbReference type="InterPro" id="IPR008615">
    <property type="entry name" value="FNIP"/>
</dbReference>
<dbReference type="Proteomes" id="UP001178507">
    <property type="component" value="Unassembled WGS sequence"/>
</dbReference>
<dbReference type="Gene3D" id="3.40.47.10">
    <property type="match status" value="2"/>
</dbReference>
<dbReference type="InterPro" id="IPR016039">
    <property type="entry name" value="Thiolase-like"/>
</dbReference>
<dbReference type="InterPro" id="IPR006162">
    <property type="entry name" value="Ppantetheine_attach_site"/>
</dbReference>
<evidence type="ECO:0000256" key="3">
    <source>
        <dbReference type="ARBA" id="ARBA00022679"/>
    </source>
</evidence>
<evidence type="ECO:0000313" key="8">
    <source>
        <dbReference type="Proteomes" id="UP001178507"/>
    </source>
</evidence>
<dbReference type="InterPro" id="IPR014030">
    <property type="entry name" value="Ketoacyl_synth_N"/>
</dbReference>
<dbReference type="GO" id="GO:0006633">
    <property type="term" value="P:fatty acid biosynthetic process"/>
    <property type="evidence" value="ECO:0007669"/>
    <property type="project" value="InterPro"/>
</dbReference>
<keyword evidence="1" id="KW-0596">Phosphopantetheine</keyword>
<dbReference type="SMART" id="SM00823">
    <property type="entry name" value="PKS_PP"/>
    <property type="match status" value="2"/>
</dbReference>
<dbReference type="InterPro" id="IPR032675">
    <property type="entry name" value="LRR_dom_sf"/>
</dbReference>
<name>A0AA36JJ42_9DINO</name>
<feature type="region of interest" description="Disordered" evidence="4">
    <location>
        <begin position="2462"/>
        <end position="2489"/>
    </location>
</feature>
<dbReference type="Gene3D" id="3.80.10.10">
    <property type="entry name" value="Ribonuclease Inhibitor"/>
    <property type="match status" value="2"/>
</dbReference>
<dbReference type="GO" id="GO:0004312">
    <property type="term" value="F:fatty acid synthase activity"/>
    <property type="evidence" value="ECO:0007669"/>
    <property type="project" value="TreeGrafter"/>
</dbReference>
<dbReference type="Pfam" id="PF08659">
    <property type="entry name" value="KR"/>
    <property type="match status" value="1"/>
</dbReference>
<dbReference type="InterPro" id="IPR014031">
    <property type="entry name" value="Ketoacyl_synth_C"/>
</dbReference>
<dbReference type="Gene3D" id="3.50.50.60">
    <property type="entry name" value="FAD/NAD(P)-binding domain"/>
    <property type="match status" value="1"/>
</dbReference>
<dbReference type="SUPFAM" id="SSF54236">
    <property type="entry name" value="Ubiquitin-like"/>
    <property type="match status" value="1"/>
</dbReference>
<dbReference type="Gene3D" id="3.40.50.720">
    <property type="entry name" value="NAD(P)-binding Rossmann-like Domain"/>
    <property type="match status" value="1"/>
</dbReference>
<dbReference type="SUPFAM" id="SSF53901">
    <property type="entry name" value="Thiolase-like"/>
    <property type="match status" value="2"/>
</dbReference>
<evidence type="ECO:0000259" key="5">
    <source>
        <dbReference type="PROSITE" id="PS50075"/>
    </source>
</evidence>
<dbReference type="Pfam" id="PF07992">
    <property type="entry name" value="Pyr_redox_2"/>
    <property type="match status" value="1"/>
</dbReference>
<feature type="domain" description="Ketosynthase family 3 (KS3)" evidence="6">
    <location>
        <begin position="174"/>
        <end position="1139"/>
    </location>
</feature>
<keyword evidence="2" id="KW-0597">Phosphoprotein</keyword>
<dbReference type="SMART" id="SM00822">
    <property type="entry name" value="PKS_KR"/>
    <property type="match status" value="1"/>
</dbReference>
<dbReference type="PROSITE" id="PS00606">
    <property type="entry name" value="KS3_1"/>
    <property type="match status" value="1"/>
</dbReference>
<evidence type="ECO:0000256" key="4">
    <source>
        <dbReference type="SAM" id="MobiDB-lite"/>
    </source>
</evidence>
<gene>
    <name evidence="7" type="ORF">EVOR1521_LOCUS28947</name>
</gene>
<evidence type="ECO:0000313" key="7">
    <source>
        <dbReference type="EMBL" id="CAJ1407178.1"/>
    </source>
</evidence>
<comment type="caution">
    <text evidence="7">The sequence shown here is derived from an EMBL/GenBank/DDBJ whole genome shotgun (WGS) entry which is preliminary data.</text>
</comment>
<dbReference type="InterPro" id="IPR009081">
    <property type="entry name" value="PP-bd_ACP"/>
</dbReference>
<dbReference type="SMART" id="SM00825">
    <property type="entry name" value="PKS_KS"/>
    <property type="match status" value="1"/>
</dbReference>
<accession>A0AA36JJ42</accession>
<keyword evidence="3" id="KW-0808">Transferase</keyword>
<evidence type="ECO:0000259" key="6">
    <source>
        <dbReference type="PROSITE" id="PS52004"/>
    </source>
</evidence>
<dbReference type="InterPro" id="IPR036291">
    <property type="entry name" value="NAD(P)-bd_dom_sf"/>
</dbReference>
<dbReference type="PANTHER" id="PTHR43775:SF37">
    <property type="entry name" value="SI:DKEY-61P9.11"/>
    <property type="match status" value="1"/>
</dbReference>
<feature type="domain" description="Carrier" evidence="5">
    <location>
        <begin position="94"/>
        <end position="168"/>
    </location>
</feature>
<dbReference type="Pfam" id="PF02801">
    <property type="entry name" value="Ketoacyl-synt_C"/>
    <property type="match status" value="1"/>
</dbReference>
<dbReference type="InterPro" id="IPR005645">
    <property type="entry name" value="FSH-like_dom"/>
</dbReference>
<dbReference type="SUPFAM" id="SSF47336">
    <property type="entry name" value="ACP-like"/>
    <property type="match status" value="2"/>
</dbReference>
<dbReference type="Pfam" id="PF00550">
    <property type="entry name" value="PP-binding"/>
    <property type="match status" value="2"/>
</dbReference>
<dbReference type="GO" id="GO:0031177">
    <property type="term" value="F:phosphopantetheine binding"/>
    <property type="evidence" value="ECO:0007669"/>
    <property type="project" value="InterPro"/>
</dbReference>
<dbReference type="SUPFAM" id="SSF52058">
    <property type="entry name" value="L domain-like"/>
    <property type="match status" value="1"/>
</dbReference>
<sequence length="2613" mass="281244">MGWRPLPVQQGLEMPNCHRCLKLLGEPELVLAARLADDCGAEFRRILTAHHKILPRCAVLAAAPVDWPRYLRQFPKAAHLEAFGGCVAAASGRPVPADQFEAQLAAALRDLGVSGHDDSPLLGLGLDSLGAVELRNRLGRSLGLALPATMVFDYPCRRDLRAYLKTRASPGPAEPEPSITPQAPQAASMISALTLRSACTARSADVVREVPITRWDLESYFHEEGSYSRHGSFMADVEFFDCHLFGISENEASAMDPAQRNLLEVSHASLHCSGFAGAQGLGAVVGSTQHDWFLLQDPSVRSAYGGLAVNGAILANRLSFNFALRGPSLTVDTACSSALVALRQAQAAGGPALVAACNLLLAPQIFVLYSKAQMLSRQGRCFSFASGSDGYVRGEAAVALLLASGSSGLENPMELTICGLDGTELRLDVEEELLGWELVRLVRLKLPPKPAQLRLIFGTSRLVAAQTLKEQGLHNQSSGHFTYAHADVVEAWCALKAGSMKEADGGLDGIMRVNFLDNFWQDLQGLTLPSSVQSLTLGAQFNQSLHTVTLPSSLQSLSLGKHFDQSLQGVTLPCSLKSLTFGAHFDQSLQEVILPNSLQSLTFGECFDHSLQGVILPSSLRSLTFGSRFNQPLQGVTLPDGLQHLAFGMLFNQRLQGIAFPAGLQSLAFGDNFSHSLQGVTLPCNLQSLTFGQSFNQGLTGLTFTTLETLRFGDRFNKSLQGVALPRLRSLSVGNLNQCLTGVTMPCLQSLTFGKYFNLTHQESGLALPSVQSLHFCASANRSLQGISLPGSLQSLILGGKFDQSLQDVTWPSTLKSLTFGDQFNQSLREVTLPCSLQSLTFGKHFNQSLYRVHLPSTLHSLTFGHWFNQCLQEVNLPKSLRCLTFGDGFDQPLQGVDLPSCLQSLTFGRSFNRSFKDVALPDTLQSLAFGDHFNQRLEHLPLHLESLSLGANFNRGLQGVTLDNLLHLSLVIFERWHLGATPRLQSFQAQNLALDLDCEILSMAVNSDGRSATLSAPNGLAQEEMLRAGVPPDFVECHGTGTALGDPIEVGALSRVLKYALLSSTKSCCGHAEAAAGALGLARLASCQQCTQHLQVLNPHISTNLQFLTEVARTPKAFAFGVSAFGFGGTNAHVVLRPHRSPRPLGTRPTFQRRPFLWQAAPDVLAGKLYGVQWRRQAAQPTLPAEQTVKAFLPDLPVELPSGVVQGSSCGEDSTHLLFLRALGAENASAASEELFELLDLARDCSQRRLRVSLLVVTQLSALSGLPGEGRRCNSAALWGLARSLRLEAPWVSVRLLDLEGPSQLGNISLGELGEGELEFGHLDAHFRVPRLAALQPEGRTPRRPPRFGWHLISGGTGGIGLLAALALPAEGLILLSRRGEIAVQEHALFEELESSGVKLQRIRADVADAEAVAAVMQQVSPLQGIVHAAQAPLGYVELARQSRDTFLKEFRVRGLGAWSLHRAERGVQSFVAITSLNAALGQGSNSAIAAANCLVEGLVVVRRSSGQAGAVLQFSRVAEVGSNAKRPLRYASAVSAIRELPMQLCAAFLKSFLVPPEPLLLADVQWPQLQAQLGQDLPILRDLAGAQQAAATGPVAPVQPQLAQGPVLVLGAGFGGLAAARRLQRLGLGCAVLEKAAVLGGSWTLGNRASKVQIQRGTYYLGYPEEPCPAELPNYSSRVEMLRHAQVLIQLSPVHHFQTRGLGAEVLQVQKEGSRYRARWRDDRGEGEEGIFGAVMAFPGFLPTPRRVQLPEEHCFQGVCGYGVADDVDVSNAKRVAILGHGAFAVEHARTSVEAGAQVALICRRRNLVLPRVVAWVVESSGPRADLDIDTVVRLSAPMYRLAGIKEEELDRRVMAQSNPAISDAYFLLQAMGVLEVVVGDVQRVLPAAVQVAEASGLRELPCQVLVKCLGRAPKRGLDLHGGVLREGYAEIRCWDHSPHKALDGVLQLQRLRGFWVDGDCRRFVFKFSSNSTGARSLSTLSFFVLLSSAMDAFFHFLTRPAELEEMLDNLPTATTLGEDLGATFVGRTLLALHGLSAPLCRAAAEAARRKSAGILEVHPAERFLEELAAEWRQYSAEVAQSYPCLGLSLAARNELRLEERQRVARDLEATAWDLNAGYFPMPSQPFLLYTGSQSAAFGQKCRSNVTGGAQDEDPDGCEASLGRGESRGGDTPLLDLGLDSLAQIDLRQSLAALNLRLSAAELFDFPTVDALARHLSQVPAEAVEPEARTPKIESKQIEAEPKVLVPPHWFDVRARLLFLHGARCDAAVTQRLLEATGWQRSDLFDIALVNAPHADRADAQLFEGPTRLGWYDPAGSYFQWGLPQSDADSRWATSLSLISHVWREWGPFDGIAGICEGAAAAALAALQGLQPLPRFLVSIGGYAAEAPEFQSLYQRPAGIPSLHLVGREEAAPAQAFPGLPCWCSSDSVPLQQEIAGAHRLPELAPLAPLLQRFLRRRGNRAPQAGPDPADSAGPPEPSQCARPEPAVPSPMEEVLLQAEVLQSMARASPRQRQQCLAAAELLQRGEAAPLAAAPFLELGLGSLEMDADAPELIASSRLAHPLAADLRRAHSASAVPEAPAAATGGGSCGRDRQSPGGSSGFSSSQTKASH</sequence>
<evidence type="ECO:0000256" key="1">
    <source>
        <dbReference type="ARBA" id="ARBA00022450"/>
    </source>
</evidence>